<organism evidence="13">
    <name type="scientific">Brassica cretica</name>
    <name type="common">Mustard</name>
    <dbReference type="NCBI Taxonomy" id="69181"/>
    <lineage>
        <taxon>Eukaryota</taxon>
        <taxon>Viridiplantae</taxon>
        <taxon>Streptophyta</taxon>
        <taxon>Embryophyta</taxon>
        <taxon>Tracheophyta</taxon>
        <taxon>Spermatophyta</taxon>
        <taxon>Magnoliopsida</taxon>
        <taxon>eudicotyledons</taxon>
        <taxon>Gunneridae</taxon>
        <taxon>Pentapetalae</taxon>
        <taxon>rosids</taxon>
        <taxon>malvids</taxon>
        <taxon>Brassicales</taxon>
        <taxon>Brassicaceae</taxon>
        <taxon>Brassiceae</taxon>
        <taxon>Brassica</taxon>
    </lineage>
</organism>
<evidence type="ECO:0000256" key="11">
    <source>
        <dbReference type="ARBA" id="ARBA00023270"/>
    </source>
</evidence>
<accession>A0A8S9K489</accession>
<evidence type="ECO:0000256" key="9">
    <source>
        <dbReference type="ARBA" id="ARBA00023206"/>
    </source>
</evidence>
<evidence type="ECO:0000256" key="6">
    <source>
        <dbReference type="ARBA" id="ARBA00022490"/>
    </source>
</evidence>
<dbReference type="GO" id="GO:0005737">
    <property type="term" value="C:cytoplasm"/>
    <property type="evidence" value="ECO:0007669"/>
    <property type="project" value="UniProtKB-SubCell"/>
</dbReference>
<dbReference type="GO" id="GO:0004332">
    <property type="term" value="F:fructose-bisphosphate aldolase activity"/>
    <property type="evidence" value="ECO:0007669"/>
    <property type="project" value="UniProtKB-EC"/>
</dbReference>
<keyword evidence="8 12" id="KW-0324">Glycolysis</keyword>
<comment type="pathway">
    <text evidence="3">Carbohydrate degradation; glycolysis; D-glyceraldehyde 3-phosphate and glycerone phosphate from D-glucose: step 4/4.</text>
</comment>
<comment type="caution">
    <text evidence="13">The sequence shown here is derived from an EMBL/GenBank/DDBJ whole genome shotgun (WGS) entry which is preliminary data.</text>
</comment>
<reference evidence="13" key="1">
    <citation type="submission" date="2019-12" db="EMBL/GenBank/DDBJ databases">
        <title>Genome sequencing and annotation of Brassica cretica.</title>
        <authorList>
            <person name="Studholme D.J."/>
            <person name="Sarris P.F."/>
        </authorList>
    </citation>
    <scope>NUCLEOTIDE SEQUENCE</scope>
    <source>
        <strain evidence="13">PFS-102/07</strain>
        <tissue evidence="13">Leaf</tissue>
    </source>
</reference>
<evidence type="ECO:0000256" key="10">
    <source>
        <dbReference type="ARBA" id="ARBA00023239"/>
    </source>
</evidence>
<feature type="non-terminal residue" evidence="13">
    <location>
        <position position="1"/>
    </location>
</feature>
<comment type="subcellular location">
    <subcellularLocation>
        <location evidence="2">Cytoplasm</location>
    </subcellularLocation>
</comment>
<evidence type="ECO:0000256" key="8">
    <source>
        <dbReference type="ARBA" id="ARBA00023152"/>
    </source>
</evidence>
<dbReference type="InterPro" id="IPR000741">
    <property type="entry name" value="FBA_I"/>
</dbReference>
<protein>
    <recommendedName>
        <fullName evidence="5 12">Fructose-bisphosphate aldolase</fullName>
        <ecNumber evidence="5 12">4.1.2.13</ecNumber>
    </recommendedName>
</protein>
<comment type="similarity">
    <text evidence="4 12">Belongs to the class I fructose-bisphosphate aldolase family.</text>
</comment>
<dbReference type="EC" id="4.1.2.13" evidence="5 12"/>
<dbReference type="NCBIfam" id="NF033379">
    <property type="entry name" value="FrucBisAld_I"/>
    <property type="match status" value="1"/>
</dbReference>
<dbReference type="PANTHER" id="PTHR11627">
    <property type="entry name" value="FRUCTOSE-BISPHOSPHATE ALDOLASE"/>
    <property type="match status" value="1"/>
</dbReference>
<dbReference type="Gene3D" id="3.20.20.70">
    <property type="entry name" value="Aldolase class I"/>
    <property type="match status" value="2"/>
</dbReference>
<gene>
    <name evidence="13" type="ORF">F2Q70_00040809</name>
</gene>
<dbReference type="PROSITE" id="PS00158">
    <property type="entry name" value="ALDOLASE_CLASS_I"/>
    <property type="match status" value="1"/>
</dbReference>
<sequence length="439" mass="46759">MSAFTSKFADELIANAAYIGTPGKGILAADESTGTIGKRLASINVENVETNRRALRELLFTAPGALPCLSGVILFEETLYQKSSDGKLFVDILKEGGVLPGIKVDKGTVELAGTNGETTTQGLDGLGERCKKYYEAGARFAKWRAVLKIGENEPSEHSIHENAYGLARYAVICQENGLVPIVEPEILVDGSHDIHKCAAVTERVLAACYKALSDHHVLLEGTLLKPNMVTPGSDSAKVAPEVIAEHTVRALQRTVPAAVPAIVFLSGGQSEEEATKNLNAMNQLKTKKPWSLSFSFGRALQQSTLKTWAGTRQDTKTTLQLANELIANAAYIGTPGKGILAADESTGTIGKRLASINVENVETNRRALRELLFTAPGALPCLSGVILFEETLYQKSSDGKLFVDILKEGGVLPGIKVDKGTVELAGTNGETTTQGLDGL</sequence>
<keyword evidence="9" id="KW-0318">Glutathionylation</keyword>
<keyword evidence="10 12" id="KW-0456">Lyase</keyword>
<evidence type="ECO:0000256" key="7">
    <source>
        <dbReference type="ARBA" id="ARBA00022799"/>
    </source>
</evidence>
<keyword evidence="6" id="KW-0963">Cytoplasm</keyword>
<comment type="catalytic activity">
    <reaction evidence="1 12">
        <text>beta-D-fructose 1,6-bisphosphate = D-glyceraldehyde 3-phosphate + dihydroxyacetone phosphate</text>
        <dbReference type="Rhea" id="RHEA:14729"/>
        <dbReference type="ChEBI" id="CHEBI:32966"/>
        <dbReference type="ChEBI" id="CHEBI:57642"/>
        <dbReference type="ChEBI" id="CHEBI:59776"/>
        <dbReference type="EC" id="4.1.2.13"/>
    </reaction>
</comment>
<dbReference type="Pfam" id="PF00274">
    <property type="entry name" value="Glycolytic"/>
    <property type="match status" value="2"/>
</dbReference>
<evidence type="ECO:0000256" key="4">
    <source>
        <dbReference type="ARBA" id="ARBA00010387"/>
    </source>
</evidence>
<dbReference type="EMBL" id="QGKY02000190">
    <property type="protein sequence ID" value="KAF2588971.1"/>
    <property type="molecule type" value="Genomic_DNA"/>
</dbReference>
<dbReference type="SUPFAM" id="SSF51569">
    <property type="entry name" value="Aldolase"/>
    <property type="match status" value="2"/>
</dbReference>
<dbReference type="FunFam" id="3.20.20.70:FF:000068">
    <property type="entry name" value="Fructose-bisphosphate aldolase"/>
    <property type="match status" value="1"/>
</dbReference>
<keyword evidence="11" id="KW-0704">Schiff base</keyword>
<evidence type="ECO:0000313" key="13">
    <source>
        <dbReference type="EMBL" id="KAF2588971.1"/>
    </source>
</evidence>
<evidence type="ECO:0000256" key="12">
    <source>
        <dbReference type="RuleBase" id="RU003994"/>
    </source>
</evidence>
<keyword evidence="7" id="KW-0702">S-nitrosylation</keyword>
<evidence type="ECO:0000256" key="1">
    <source>
        <dbReference type="ARBA" id="ARBA00000441"/>
    </source>
</evidence>
<dbReference type="CDD" id="cd00948">
    <property type="entry name" value="FBP_aldolase_I_a"/>
    <property type="match status" value="1"/>
</dbReference>
<dbReference type="InterPro" id="IPR013785">
    <property type="entry name" value="Aldolase_TIM"/>
</dbReference>
<dbReference type="AlphaFoldDB" id="A0A8S9K489"/>
<evidence type="ECO:0000256" key="3">
    <source>
        <dbReference type="ARBA" id="ARBA00004714"/>
    </source>
</evidence>
<name>A0A8S9K489_BRACR</name>
<dbReference type="InterPro" id="IPR029768">
    <property type="entry name" value="Aldolase_I_AS"/>
</dbReference>
<proteinExistence type="inferred from homology"/>
<evidence type="ECO:0000256" key="2">
    <source>
        <dbReference type="ARBA" id="ARBA00004496"/>
    </source>
</evidence>
<evidence type="ECO:0000256" key="5">
    <source>
        <dbReference type="ARBA" id="ARBA00013068"/>
    </source>
</evidence>
<dbReference type="GO" id="GO:0006096">
    <property type="term" value="P:glycolytic process"/>
    <property type="evidence" value="ECO:0007669"/>
    <property type="project" value="UniProtKB-KW"/>
</dbReference>